<evidence type="ECO:0000256" key="6">
    <source>
        <dbReference type="SAM" id="Phobius"/>
    </source>
</evidence>
<dbReference type="Proteomes" id="UP001430377">
    <property type="component" value="Unassembled WGS sequence"/>
</dbReference>
<gene>
    <name evidence="8" type="ORF">EGH21_06860</name>
</gene>
<feature type="compositionally biased region" description="Acidic residues" evidence="5">
    <location>
        <begin position="46"/>
        <end position="59"/>
    </location>
</feature>
<dbReference type="EMBL" id="RKLR01000002">
    <property type="protein sequence ID" value="MBX0322748.1"/>
    <property type="molecule type" value="Genomic_DNA"/>
</dbReference>
<evidence type="ECO:0000313" key="8">
    <source>
        <dbReference type="EMBL" id="MBX0322748.1"/>
    </source>
</evidence>
<comment type="caution">
    <text evidence="8">The sequence shown here is derived from an EMBL/GenBank/DDBJ whole genome shotgun (WGS) entry which is preliminary data.</text>
</comment>
<keyword evidence="3 6" id="KW-1133">Transmembrane helix</keyword>
<accession>A0AAW4PMF8</accession>
<sequence>MSPADDAPSDDEDPADETPDERATAPDPEERESADETADTASMAEYDPETEERLDEPAGDDSKYCHACGTEIAASAAYCPDCGARQDDVTDAGESGDGRDVDRVTAGIFAILLGGLGVHHFYLGNVGLGVLYLCFSWTFIPALVGVIEGIVYLTKTDEEFQRQYGGD</sequence>
<dbReference type="InterPro" id="IPR007829">
    <property type="entry name" value="TM2"/>
</dbReference>
<evidence type="ECO:0000256" key="1">
    <source>
        <dbReference type="ARBA" id="ARBA00004141"/>
    </source>
</evidence>
<feature type="transmembrane region" description="Helical" evidence="6">
    <location>
        <begin position="129"/>
        <end position="153"/>
    </location>
</feature>
<feature type="compositionally biased region" description="Acidic residues" evidence="5">
    <location>
        <begin position="27"/>
        <end position="38"/>
    </location>
</feature>
<feature type="transmembrane region" description="Helical" evidence="6">
    <location>
        <begin position="104"/>
        <end position="123"/>
    </location>
</feature>
<dbReference type="RefSeq" id="WP_220617729.1">
    <property type="nucleotide sequence ID" value="NZ_RKLR01000002.1"/>
</dbReference>
<proteinExistence type="predicted"/>
<name>A0AAW4PMF8_9EURY</name>
<dbReference type="Pfam" id="PF05154">
    <property type="entry name" value="TM2"/>
    <property type="match status" value="1"/>
</dbReference>
<keyword evidence="2 6" id="KW-0812">Transmembrane</keyword>
<keyword evidence="9" id="KW-1185">Reference proteome</keyword>
<comment type="subcellular location">
    <subcellularLocation>
        <location evidence="1">Membrane</location>
        <topology evidence="1">Multi-pass membrane protein</topology>
    </subcellularLocation>
</comment>
<evidence type="ECO:0000313" key="9">
    <source>
        <dbReference type="Proteomes" id="UP001430377"/>
    </source>
</evidence>
<organism evidence="8 9">
    <name type="scientific">Haloarcula rubra</name>
    <dbReference type="NCBI Taxonomy" id="2487747"/>
    <lineage>
        <taxon>Archaea</taxon>
        <taxon>Methanobacteriati</taxon>
        <taxon>Methanobacteriota</taxon>
        <taxon>Stenosarchaea group</taxon>
        <taxon>Halobacteria</taxon>
        <taxon>Halobacteriales</taxon>
        <taxon>Haloarculaceae</taxon>
        <taxon>Haloarcula</taxon>
    </lineage>
</organism>
<evidence type="ECO:0000256" key="4">
    <source>
        <dbReference type="ARBA" id="ARBA00023136"/>
    </source>
</evidence>
<evidence type="ECO:0000259" key="7">
    <source>
        <dbReference type="Pfam" id="PF05154"/>
    </source>
</evidence>
<keyword evidence="4 6" id="KW-0472">Membrane</keyword>
<evidence type="ECO:0000256" key="2">
    <source>
        <dbReference type="ARBA" id="ARBA00022692"/>
    </source>
</evidence>
<reference evidence="8 9" key="1">
    <citation type="submission" date="2021-06" db="EMBL/GenBank/DDBJ databases">
        <title>Halomicroarcula sp. a new haloarchaeum isolated from saline soil.</title>
        <authorList>
            <person name="Duran-Viseras A."/>
            <person name="Sanchez-Porro C."/>
            <person name="Ventosa A."/>
        </authorList>
    </citation>
    <scope>NUCLEOTIDE SEQUENCE [LARGE SCALE GENOMIC DNA]</scope>
    <source>
        <strain evidence="8 9">F13</strain>
    </source>
</reference>
<protein>
    <submittedName>
        <fullName evidence="8">TM2 domain-containing protein</fullName>
    </submittedName>
</protein>
<feature type="compositionally biased region" description="Acidic residues" evidence="5">
    <location>
        <begin position="7"/>
        <end position="19"/>
    </location>
</feature>
<evidence type="ECO:0000256" key="5">
    <source>
        <dbReference type="SAM" id="MobiDB-lite"/>
    </source>
</evidence>
<feature type="domain" description="TM2" evidence="7">
    <location>
        <begin position="101"/>
        <end position="150"/>
    </location>
</feature>
<evidence type="ECO:0000256" key="3">
    <source>
        <dbReference type="ARBA" id="ARBA00022989"/>
    </source>
</evidence>
<dbReference type="GO" id="GO:0016020">
    <property type="term" value="C:membrane"/>
    <property type="evidence" value="ECO:0007669"/>
    <property type="project" value="UniProtKB-SubCell"/>
</dbReference>
<dbReference type="AlphaFoldDB" id="A0AAW4PMF8"/>
<feature type="region of interest" description="Disordered" evidence="5">
    <location>
        <begin position="1"/>
        <end position="62"/>
    </location>
</feature>